<dbReference type="PANTHER" id="PTHR48042">
    <property type="entry name" value="ABC TRANSPORTER G FAMILY MEMBER 11"/>
    <property type="match status" value="1"/>
</dbReference>
<dbReference type="Gene3D" id="3.40.50.300">
    <property type="entry name" value="P-loop containing nucleotide triphosphate hydrolases"/>
    <property type="match status" value="1"/>
</dbReference>
<feature type="transmembrane region" description="Helical" evidence="8">
    <location>
        <begin position="713"/>
        <end position="737"/>
    </location>
</feature>
<dbReference type="InterPro" id="IPR013525">
    <property type="entry name" value="ABC2_TM"/>
</dbReference>
<protein>
    <recommendedName>
        <fullName evidence="9">ABC transporter domain-containing protein</fullName>
    </recommendedName>
</protein>
<feature type="region of interest" description="Disordered" evidence="7">
    <location>
        <begin position="1"/>
        <end position="72"/>
    </location>
</feature>
<comment type="subcellular location">
    <subcellularLocation>
        <location evidence="1">Membrane</location>
        <topology evidence="1">Multi-pass membrane protein</topology>
    </subcellularLocation>
</comment>
<feature type="transmembrane region" description="Helical" evidence="8">
    <location>
        <begin position="481"/>
        <end position="502"/>
    </location>
</feature>
<evidence type="ECO:0000256" key="4">
    <source>
        <dbReference type="ARBA" id="ARBA00022692"/>
    </source>
</evidence>
<evidence type="ECO:0000256" key="3">
    <source>
        <dbReference type="ARBA" id="ARBA00022448"/>
    </source>
</evidence>
<gene>
    <name evidence="10" type="ORF">CSSPTR1EN2_LOCUS21506</name>
</gene>
<evidence type="ECO:0000256" key="2">
    <source>
        <dbReference type="ARBA" id="ARBA00005814"/>
    </source>
</evidence>
<feature type="compositionally biased region" description="Basic and acidic residues" evidence="7">
    <location>
        <begin position="41"/>
        <end position="54"/>
    </location>
</feature>
<evidence type="ECO:0000313" key="10">
    <source>
        <dbReference type="EMBL" id="CAK9233478.1"/>
    </source>
</evidence>
<dbReference type="SUPFAM" id="SSF52540">
    <property type="entry name" value="P-loop containing nucleoside triphosphate hydrolases"/>
    <property type="match status" value="1"/>
</dbReference>
<dbReference type="PANTHER" id="PTHR48042:SF12">
    <property type="entry name" value="ABC TRANSPORTER G FAMILY MEMBER 3"/>
    <property type="match status" value="1"/>
</dbReference>
<feature type="transmembrane region" description="Helical" evidence="8">
    <location>
        <begin position="562"/>
        <end position="584"/>
    </location>
</feature>
<comment type="similarity">
    <text evidence="2">Belongs to the ABC transporter superfamily. ABCG family. Eye pigment precursor importer (TC 3.A.1.204) subfamily.</text>
</comment>
<organism evidence="10 11">
    <name type="scientific">Sphagnum troendelagicum</name>
    <dbReference type="NCBI Taxonomy" id="128251"/>
    <lineage>
        <taxon>Eukaryota</taxon>
        <taxon>Viridiplantae</taxon>
        <taxon>Streptophyta</taxon>
        <taxon>Embryophyta</taxon>
        <taxon>Bryophyta</taxon>
        <taxon>Sphagnophytina</taxon>
        <taxon>Sphagnopsida</taxon>
        <taxon>Sphagnales</taxon>
        <taxon>Sphagnaceae</taxon>
        <taxon>Sphagnum</taxon>
    </lineage>
</organism>
<evidence type="ECO:0000256" key="5">
    <source>
        <dbReference type="ARBA" id="ARBA00022989"/>
    </source>
</evidence>
<evidence type="ECO:0000256" key="7">
    <source>
        <dbReference type="SAM" id="MobiDB-lite"/>
    </source>
</evidence>
<dbReference type="EMBL" id="OZ019900">
    <property type="protein sequence ID" value="CAK9233478.1"/>
    <property type="molecule type" value="Genomic_DNA"/>
</dbReference>
<evidence type="ECO:0000259" key="9">
    <source>
        <dbReference type="PROSITE" id="PS50893"/>
    </source>
</evidence>
<keyword evidence="4 8" id="KW-0812">Transmembrane</keyword>
<proteinExistence type="inferred from homology"/>
<keyword evidence="6 8" id="KW-0472">Membrane</keyword>
<feature type="compositionally biased region" description="Polar residues" evidence="7">
    <location>
        <begin position="1"/>
        <end position="24"/>
    </location>
</feature>
<feature type="transmembrane region" description="Helical" evidence="8">
    <location>
        <begin position="596"/>
        <end position="615"/>
    </location>
</feature>
<dbReference type="InterPro" id="IPR003439">
    <property type="entry name" value="ABC_transporter-like_ATP-bd"/>
</dbReference>
<keyword evidence="5 8" id="KW-1133">Transmembrane helix</keyword>
<feature type="transmembrane region" description="Helical" evidence="8">
    <location>
        <begin position="514"/>
        <end position="535"/>
    </location>
</feature>
<evidence type="ECO:0000313" key="11">
    <source>
        <dbReference type="Proteomes" id="UP001497512"/>
    </source>
</evidence>
<accession>A0ABP0UY63</accession>
<feature type="domain" description="ABC transporter" evidence="9">
    <location>
        <begin position="134"/>
        <end position="381"/>
    </location>
</feature>
<keyword evidence="11" id="KW-1185">Reference proteome</keyword>
<reference evidence="10" key="1">
    <citation type="submission" date="2024-02" db="EMBL/GenBank/DDBJ databases">
        <authorList>
            <consortium name="ELIXIR-Norway"/>
            <consortium name="Elixir Norway"/>
        </authorList>
    </citation>
    <scope>NUCLEOTIDE SEQUENCE</scope>
</reference>
<dbReference type="PROSITE" id="PS50893">
    <property type="entry name" value="ABC_TRANSPORTER_2"/>
    <property type="match status" value="1"/>
</dbReference>
<feature type="transmembrane region" description="Helical" evidence="8">
    <location>
        <begin position="621"/>
        <end position="642"/>
    </location>
</feature>
<keyword evidence="3" id="KW-0813">Transport</keyword>
<name>A0ABP0UY63_9BRYO</name>
<dbReference type="InterPro" id="IPR027417">
    <property type="entry name" value="P-loop_NTPase"/>
</dbReference>
<dbReference type="InterPro" id="IPR052215">
    <property type="entry name" value="Plant_ABCG"/>
</dbReference>
<dbReference type="Proteomes" id="UP001497512">
    <property type="component" value="Chromosome 8"/>
</dbReference>
<sequence length="755" mass="82756">MGDASSPTTATDLLSASVQQSANKKQGLGRSPLGLAGTTMQEHEIRCPSSDGDHLQTAAGSHHRLMQPPESPTKYLPLLAQQQQDHQPVSKSNISAMMSVPQSTLQDIPRAVMFSPSNAMETPDPKKPEKGATLVWRDLTVTLNGGKRGEAPTKLLKSATGFARPGSVLSIMGPACSGKKTLLKALADQLPKNAKLYGEVLLNGFRQRLPYGTYAYIRPDEELIESLTVRELLYYSALSQLPSGLPLSKKLSRVDASISEMDLEDLVSVRIGCSHETGGLSQVERKRLSLAVHMLSCPYLLFLEEPTYGLDSVGSVLVIATLRKLAWTRRCTIVTTMQQATSHAWPLLDQLCLLSLGVTVYFGPSRGALDHFANSGFPCPRLQNPTDYFLGVIDPNLDNINSDEESGDQTWSQIESSVALRTLEATFQASSDFGLVQSLVVQLCENEGPILESAGHAGLLMCMSVLTWRSCVSMGRDFGYYWLRLLLSTVLTLCIGTMFYNLGHSFNSIRERAAAIFVTVAFLGFLSIAGFPAIVKEVKVVSQEIANRRSTAISSKFVFGNLLASIPFLLVLALVCSSISYFLIGLHPSFSHFMYFMIDVFMCFAIMDGLMMFIATTLPKVFEGIITTLCIQILMLLVAGYFRLGDELPKPVWTYPVSYLSFYTYAIQGLLENEYTGVTFPSNIPSAPAISPQVTLQTTFQVPKARIGKWENILILAGMAIGYRVLTSISLILFQALTLHKHTTSRTSSRPSQDE</sequence>
<dbReference type="Pfam" id="PF01061">
    <property type="entry name" value="ABC2_membrane"/>
    <property type="match status" value="1"/>
</dbReference>
<evidence type="ECO:0000256" key="1">
    <source>
        <dbReference type="ARBA" id="ARBA00004141"/>
    </source>
</evidence>
<evidence type="ECO:0000256" key="8">
    <source>
        <dbReference type="SAM" id="Phobius"/>
    </source>
</evidence>
<dbReference type="Pfam" id="PF00005">
    <property type="entry name" value="ABC_tran"/>
    <property type="match status" value="1"/>
</dbReference>
<evidence type="ECO:0000256" key="6">
    <source>
        <dbReference type="ARBA" id="ARBA00023136"/>
    </source>
</evidence>